<evidence type="ECO:0000313" key="3">
    <source>
        <dbReference type="Proteomes" id="UP001597024"/>
    </source>
</evidence>
<keyword evidence="1" id="KW-1133">Transmembrane helix</keyword>
<proteinExistence type="predicted"/>
<evidence type="ECO:0008006" key="4">
    <source>
        <dbReference type="Google" id="ProtNLM"/>
    </source>
</evidence>
<comment type="caution">
    <text evidence="2">The sequence shown here is derived from an EMBL/GenBank/DDBJ whole genome shotgun (WGS) entry which is preliminary data.</text>
</comment>
<feature type="non-terminal residue" evidence="2">
    <location>
        <position position="75"/>
    </location>
</feature>
<reference evidence="3" key="1">
    <citation type="journal article" date="2019" name="Int. J. Syst. Evol. Microbiol.">
        <title>The Global Catalogue of Microorganisms (GCM) 10K type strain sequencing project: providing services to taxonomists for standard genome sequencing and annotation.</title>
        <authorList>
            <consortium name="The Broad Institute Genomics Platform"/>
            <consortium name="The Broad Institute Genome Sequencing Center for Infectious Disease"/>
            <person name="Wu L."/>
            <person name="Ma J."/>
        </authorList>
    </citation>
    <scope>NUCLEOTIDE SEQUENCE [LARGE SCALE GENOMIC DNA]</scope>
    <source>
        <strain evidence="3">CCUG 62974</strain>
    </source>
</reference>
<feature type="transmembrane region" description="Helical" evidence="1">
    <location>
        <begin position="54"/>
        <end position="74"/>
    </location>
</feature>
<dbReference type="EMBL" id="JBHTHX010002095">
    <property type="protein sequence ID" value="MFD0889908.1"/>
    <property type="molecule type" value="Genomic_DNA"/>
</dbReference>
<name>A0ABW3E1F2_9ACTN</name>
<organism evidence="2 3">
    <name type="scientific">Streptosporangium algeriense</name>
    <dbReference type="NCBI Taxonomy" id="1682748"/>
    <lineage>
        <taxon>Bacteria</taxon>
        <taxon>Bacillati</taxon>
        <taxon>Actinomycetota</taxon>
        <taxon>Actinomycetes</taxon>
        <taxon>Streptosporangiales</taxon>
        <taxon>Streptosporangiaceae</taxon>
        <taxon>Streptosporangium</taxon>
    </lineage>
</organism>
<feature type="transmembrane region" description="Helical" evidence="1">
    <location>
        <begin position="25"/>
        <end position="42"/>
    </location>
</feature>
<keyword evidence="3" id="KW-1185">Reference proteome</keyword>
<keyword evidence="1" id="KW-0812">Transmembrane</keyword>
<protein>
    <recommendedName>
        <fullName evidence="4">ABC transporter permease</fullName>
    </recommendedName>
</protein>
<evidence type="ECO:0000313" key="2">
    <source>
        <dbReference type="EMBL" id="MFD0889908.1"/>
    </source>
</evidence>
<accession>A0ABW3E1F2</accession>
<gene>
    <name evidence="2" type="ORF">ACFQ08_35655</name>
</gene>
<dbReference type="Proteomes" id="UP001597024">
    <property type="component" value="Unassembled WGS sequence"/>
</dbReference>
<keyword evidence="1" id="KW-0472">Membrane</keyword>
<evidence type="ECO:0000256" key="1">
    <source>
        <dbReference type="SAM" id="Phobius"/>
    </source>
</evidence>
<sequence length="75" mass="7754">MSTDTAGGAILTPVRRQRSPRIPHALVWAAVTPFAAWAAARVTGLERGSLTAQLMTATPYVAAGSLLPLLLAVAT</sequence>